<evidence type="ECO:0000313" key="2">
    <source>
        <dbReference type="Proteomes" id="UP001459277"/>
    </source>
</evidence>
<proteinExistence type="predicted"/>
<organism evidence="1 2">
    <name type="scientific">Lithocarpus litseifolius</name>
    <dbReference type="NCBI Taxonomy" id="425828"/>
    <lineage>
        <taxon>Eukaryota</taxon>
        <taxon>Viridiplantae</taxon>
        <taxon>Streptophyta</taxon>
        <taxon>Embryophyta</taxon>
        <taxon>Tracheophyta</taxon>
        <taxon>Spermatophyta</taxon>
        <taxon>Magnoliopsida</taxon>
        <taxon>eudicotyledons</taxon>
        <taxon>Gunneridae</taxon>
        <taxon>Pentapetalae</taxon>
        <taxon>rosids</taxon>
        <taxon>fabids</taxon>
        <taxon>Fagales</taxon>
        <taxon>Fagaceae</taxon>
        <taxon>Lithocarpus</taxon>
    </lineage>
</organism>
<dbReference type="AlphaFoldDB" id="A0AAW2BW23"/>
<dbReference type="EMBL" id="JAZDWU010000009">
    <property type="protein sequence ID" value="KAK9990230.1"/>
    <property type="molecule type" value="Genomic_DNA"/>
</dbReference>
<reference evidence="1 2" key="1">
    <citation type="submission" date="2024-01" db="EMBL/GenBank/DDBJ databases">
        <title>A telomere-to-telomere, gap-free genome of sweet tea (Lithocarpus litseifolius).</title>
        <authorList>
            <person name="Zhou J."/>
        </authorList>
    </citation>
    <scope>NUCLEOTIDE SEQUENCE [LARGE SCALE GENOMIC DNA]</scope>
    <source>
        <strain evidence="1">Zhou-2022a</strain>
        <tissue evidence="1">Leaf</tissue>
    </source>
</reference>
<dbReference type="Proteomes" id="UP001459277">
    <property type="component" value="Unassembled WGS sequence"/>
</dbReference>
<gene>
    <name evidence="1" type="ORF">SO802_025215</name>
</gene>
<name>A0AAW2BW23_9ROSI</name>
<evidence type="ECO:0000313" key="1">
    <source>
        <dbReference type="EMBL" id="KAK9990230.1"/>
    </source>
</evidence>
<keyword evidence="2" id="KW-1185">Reference proteome</keyword>
<sequence>MSLPNAYAMTLVKTRLSLAKTLAIAKYIQSPQKGIPSFPSNIQQNLKQQKNSPQHQRNLLQVRPLLERVLFFGLFWWPRLHGQPKARKYGIRAPVEEQRAGSWKDGGLKLLGRAEIPWNQVFESPCIEKLVTMVLTGGHGKVNKREYECGCKDGHDYSCTCGDYEISH</sequence>
<accession>A0AAW2BW23</accession>
<protein>
    <submittedName>
        <fullName evidence="1">Uncharacterized protein</fullName>
    </submittedName>
</protein>
<comment type="caution">
    <text evidence="1">The sequence shown here is derived from an EMBL/GenBank/DDBJ whole genome shotgun (WGS) entry which is preliminary data.</text>
</comment>